<evidence type="ECO:0000313" key="2">
    <source>
        <dbReference type="EMBL" id="MCV2872318.1"/>
    </source>
</evidence>
<keyword evidence="1" id="KW-0732">Signal</keyword>
<dbReference type="EMBL" id="JAOWKZ010000002">
    <property type="protein sequence ID" value="MCV2872318.1"/>
    <property type="molecule type" value="Genomic_DNA"/>
</dbReference>
<evidence type="ECO:0000256" key="1">
    <source>
        <dbReference type="SAM" id="SignalP"/>
    </source>
</evidence>
<sequence length="180" mass="19054">MRLLLSLALYALLALPAAARPLTPAEGESLGKAVDLYLAAIGRGDAVKIVGALPPRMLNVFAGATGVEADKLTDTLVEQTRAMAKTAKFRDLAAGRAGPDAGDEALADGTKVIWVLLPTTFTTESKGQKTRHEQPLLALNEGGAWYFLRIEGPQSQQLVSIAYPFLAEVEFPPAKAAAKQ</sequence>
<feature type="signal peptide" evidence="1">
    <location>
        <begin position="1"/>
        <end position="19"/>
    </location>
</feature>
<evidence type="ECO:0000313" key="3">
    <source>
        <dbReference type="Proteomes" id="UP001652564"/>
    </source>
</evidence>
<dbReference type="Proteomes" id="UP001652564">
    <property type="component" value="Unassembled WGS sequence"/>
</dbReference>
<protein>
    <submittedName>
        <fullName evidence="2">Uncharacterized protein</fullName>
    </submittedName>
</protein>
<comment type="caution">
    <text evidence="2">The sequence shown here is derived from an EMBL/GenBank/DDBJ whole genome shotgun (WGS) entry which is preliminary data.</text>
</comment>
<keyword evidence="3" id="KW-1185">Reference proteome</keyword>
<dbReference type="RefSeq" id="WP_263739503.1">
    <property type="nucleotide sequence ID" value="NZ_JAOWKZ010000002.1"/>
</dbReference>
<reference evidence="2 3" key="1">
    <citation type="submission" date="2022-10" db="EMBL/GenBank/DDBJ databases">
        <title>Defluviimonas sp. nov., isolated from ocean surface sediments.</title>
        <authorList>
            <person name="He W."/>
            <person name="Wang L."/>
            <person name="Zhang D.-F."/>
        </authorList>
    </citation>
    <scope>NUCLEOTIDE SEQUENCE [LARGE SCALE GENOMIC DNA]</scope>
    <source>
        <strain evidence="2 3">WL0050</strain>
    </source>
</reference>
<name>A0ABT2ZMJ7_9RHOB</name>
<gene>
    <name evidence="2" type="ORF">OEZ71_08425</name>
</gene>
<organism evidence="2 3">
    <name type="scientific">Albidovulum litorale</name>
    <dbReference type="NCBI Taxonomy" id="2984134"/>
    <lineage>
        <taxon>Bacteria</taxon>
        <taxon>Pseudomonadati</taxon>
        <taxon>Pseudomonadota</taxon>
        <taxon>Alphaproteobacteria</taxon>
        <taxon>Rhodobacterales</taxon>
        <taxon>Paracoccaceae</taxon>
        <taxon>Albidovulum</taxon>
    </lineage>
</organism>
<proteinExistence type="predicted"/>
<feature type="chain" id="PRO_5045799584" evidence="1">
    <location>
        <begin position="20"/>
        <end position="180"/>
    </location>
</feature>
<accession>A0ABT2ZMJ7</accession>